<dbReference type="CDD" id="cd03528">
    <property type="entry name" value="Rieske_RO_ferredoxin"/>
    <property type="match status" value="1"/>
</dbReference>
<evidence type="ECO:0000256" key="3">
    <source>
        <dbReference type="ARBA" id="ARBA00023004"/>
    </source>
</evidence>
<evidence type="ECO:0000313" key="7">
    <source>
        <dbReference type="Proteomes" id="UP000675781"/>
    </source>
</evidence>
<dbReference type="PANTHER" id="PTHR21496">
    <property type="entry name" value="FERREDOXIN-RELATED"/>
    <property type="match status" value="1"/>
</dbReference>
<dbReference type="Proteomes" id="UP000675781">
    <property type="component" value="Unassembled WGS sequence"/>
</dbReference>
<keyword evidence="3" id="KW-0408">Iron</keyword>
<dbReference type="InterPro" id="IPR017941">
    <property type="entry name" value="Rieske_2Fe-2S"/>
</dbReference>
<dbReference type="GO" id="GO:0051537">
    <property type="term" value="F:2 iron, 2 sulfur cluster binding"/>
    <property type="evidence" value="ECO:0007669"/>
    <property type="project" value="UniProtKB-KW"/>
</dbReference>
<dbReference type="GO" id="GO:0004497">
    <property type="term" value="F:monooxygenase activity"/>
    <property type="evidence" value="ECO:0007669"/>
    <property type="project" value="UniProtKB-ARBA"/>
</dbReference>
<keyword evidence="7" id="KW-1185">Reference proteome</keyword>
<organism evidence="6 7">
    <name type="scientific">Actinospica durhamensis</name>
    <dbReference type="NCBI Taxonomy" id="1508375"/>
    <lineage>
        <taxon>Bacteria</taxon>
        <taxon>Bacillati</taxon>
        <taxon>Actinomycetota</taxon>
        <taxon>Actinomycetes</taxon>
        <taxon>Catenulisporales</taxon>
        <taxon>Actinospicaceae</taxon>
        <taxon>Actinospica</taxon>
    </lineage>
</organism>
<evidence type="ECO:0000256" key="1">
    <source>
        <dbReference type="ARBA" id="ARBA00022714"/>
    </source>
</evidence>
<dbReference type="AlphaFoldDB" id="A0A941IL97"/>
<dbReference type="InterPro" id="IPR036922">
    <property type="entry name" value="Rieske_2Fe-2S_sf"/>
</dbReference>
<dbReference type="PANTHER" id="PTHR21496:SF23">
    <property type="entry name" value="3-PHENYLPROPIONATE_CINNAMIC ACID DIOXYGENASE FERREDOXIN SUBUNIT"/>
    <property type="match status" value="1"/>
</dbReference>
<keyword evidence="2" id="KW-0479">Metal-binding</keyword>
<sequence length="117" mass="12873">MTRHSEPEWHAVGSLADFEEDKPERCELGDITVMVVKTADGEVHALHDMCSHAEVPLSEGEIVDGEIECWLHGSTFSLTTGKPSCLPAVDPVPVYPTKIEGDIVYVADRDNSKRVEL</sequence>
<evidence type="ECO:0000313" key="6">
    <source>
        <dbReference type="EMBL" id="MBR7832755.1"/>
    </source>
</evidence>
<dbReference type="Gene3D" id="2.102.10.10">
    <property type="entry name" value="Rieske [2Fe-2S] iron-sulphur domain"/>
    <property type="match status" value="1"/>
</dbReference>
<dbReference type="GO" id="GO:0016705">
    <property type="term" value="F:oxidoreductase activity, acting on paired donors, with incorporation or reduction of molecular oxygen"/>
    <property type="evidence" value="ECO:0007669"/>
    <property type="project" value="UniProtKB-ARBA"/>
</dbReference>
<proteinExistence type="predicted"/>
<protein>
    <submittedName>
        <fullName evidence="6">Non-heme iron oxygenase ferredoxin subunit</fullName>
    </submittedName>
</protein>
<reference evidence="6" key="1">
    <citation type="submission" date="2021-04" db="EMBL/GenBank/DDBJ databases">
        <title>Genome based classification of Actinospica acidithermotolerans sp. nov., an actinobacterium isolated from an Indonesian hot spring.</title>
        <authorList>
            <person name="Kusuma A.B."/>
            <person name="Putra K.E."/>
            <person name="Nafisah S."/>
            <person name="Loh J."/>
            <person name="Nouioui I."/>
            <person name="Goodfellow M."/>
        </authorList>
    </citation>
    <scope>NUCLEOTIDE SEQUENCE</scope>
    <source>
        <strain evidence="6">CSCA 57</strain>
    </source>
</reference>
<comment type="caution">
    <text evidence="6">The sequence shown here is derived from an EMBL/GenBank/DDBJ whole genome shotgun (WGS) entry which is preliminary data.</text>
</comment>
<dbReference type="EMBL" id="JAGSOG010000016">
    <property type="protein sequence ID" value="MBR7832755.1"/>
    <property type="molecule type" value="Genomic_DNA"/>
</dbReference>
<evidence type="ECO:0000256" key="4">
    <source>
        <dbReference type="ARBA" id="ARBA00023014"/>
    </source>
</evidence>
<dbReference type="PROSITE" id="PS51296">
    <property type="entry name" value="RIESKE"/>
    <property type="match status" value="1"/>
</dbReference>
<feature type="domain" description="Rieske" evidence="5">
    <location>
        <begin position="10"/>
        <end position="106"/>
    </location>
</feature>
<dbReference type="SUPFAM" id="SSF50022">
    <property type="entry name" value="ISP domain"/>
    <property type="match status" value="1"/>
</dbReference>
<keyword evidence="1" id="KW-0001">2Fe-2S</keyword>
<dbReference type="Pfam" id="PF00355">
    <property type="entry name" value="Rieske"/>
    <property type="match status" value="1"/>
</dbReference>
<name>A0A941IL97_9ACTN</name>
<evidence type="ECO:0000256" key="2">
    <source>
        <dbReference type="ARBA" id="ARBA00022723"/>
    </source>
</evidence>
<gene>
    <name evidence="6" type="ORF">KDL01_05755</name>
</gene>
<dbReference type="RefSeq" id="WP_212527281.1">
    <property type="nucleotide sequence ID" value="NZ_JAGSOG010000016.1"/>
</dbReference>
<evidence type="ECO:0000259" key="5">
    <source>
        <dbReference type="PROSITE" id="PS51296"/>
    </source>
</evidence>
<dbReference type="GO" id="GO:0046872">
    <property type="term" value="F:metal ion binding"/>
    <property type="evidence" value="ECO:0007669"/>
    <property type="project" value="UniProtKB-KW"/>
</dbReference>
<accession>A0A941IL97</accession>
<keyword evidence="4" id="KW-0411">Iron-sulfur</keyword>